<dbReference type="FunFam" id="3.40.470.10:FF:000001">
    <property type="entry name" value="Uracil-DNA glycosylase"/>
    <property type="match status" value="1"/>
</dbReference>
<dbReference type="AlphaFoldDB" id="A0A3L7JSI3"/>
<evidence type="ECO:0000256" key="9">
    <source>
        <dbReference type="HAMAP-Rule" id="MF_00148"/>
    </source>
</evidence>
<evidence type="ECO:0000256" key="8">
    <source>
        <dbReference type="ARBA" id="ARBA00023204"/>
    </source>
</evidence>
<reference evidence="13 14" key="1">
    <citation type="submission" date="2018-10" db="EMBL/GenBank/DDBJ databases">
        <title>Falsibacillus sp. genome draft.</title>
        <authorList>
            <person name="Shi S."/>
        </authorList>
    </citation>
    <scope>NUCLEOTIDE SEQUENCE [LARGE SCALE GENOMIC DNA]</scope>
    <source>
        <strain evidence="13 14">GY 10110</strain>
    </source>
</reference>
<dbReference type="InterPro" id="IPR005122">
    <property type="entry name" value="Uracil-DNA_glycosylase-like"/>
</dbReference>
<feature type="active site" description="Proton acceptor" evidence="9 10">
    <location>
        <position position="65"/>
    </location>
</feature>
<dbReference type="Gene3D" id="3.40.470.10">
    <property type="entry name" value="Uracil-DNA glycosylase-like domain"/>
    <property type="match status" value="1"/>
</dbReference>
<dbReference type="GO" id="GO:0004844">
    <property type="term" value="F:uracil DNA N-glycosylase activity"/>
    <property type="evidence" value="ECO:0007669"/>
    <property type="project" value="UniProtKB-UniRule"/>
</dbReference>
<evidence type="ECO:0000256" key="10">
    <source>
        <dbReference type="PROSITE-ProRule" id="PRU10072"/>
    </source>
</evidence>
<comment type="caution">
    <text evidence="13">The sequence shown here is derived from an EMBL/GenBank/DDBJ whole genome shotgun (WGS) entry which is preliminary data.</text>
</comment>
<dbReference type="PANTHER" id="PTHR11264:SF0">
    <property type="entry name" value="URACIL-DNA GLYCOSYLASE"/>
    <property type="match status" value="1"/>
</dbReference>
<evidence type="ECO:0000256" key="2">
    <source>
        <dbReference type="ARBA" id="ARBA00002631"/>
    </source>
</evidence>
<evidence type="ECO:0000256" key="6">
    <source>
        <dbReference type="ARBA" id="ARBA00022763"/>
    </source>
</evidence>
<dbReference type="NCBIfam" id="TIGR00628">
    <property type="entry name" value="ung"/>
    <property type="match status" value="1"/>
</dbReference>
<keyword evidence="13" id="KW-0326">Glycosidase</keyword>
<evidence type="ECO:0000256" key="11">
    <source>
        <dbReference type="RuleBase" id="RU003780"/>
    </source>
</evidence>
<comment type="similarity">
    <text evidence="3 9 11">Belongs to the uracil-DNA glycosylase (UDG) superfamily. UNG family.</text>
</comment>
<accession>A0A3L7JSI3</accession>
<dbReference type="PANTHER" id="PTHR11264">
    <property type="entry name" value="URACIL-DNA GLYCOSYLASE"/>
    <property type="match status" value="1"/>
</dbReference>
<evidence type="ECO:0000256" key="3">
    <source>
        <dbReference type="ARBA" id="ARBA00008184"/>
    </source>
</evidence>
<comment type="function">
    <text evidence="2 9 11">Excises uracil residues from the DNA which can arise as a result of misincorporation of dUMP residues by DNA polymerase or due to deamination of cytosine.</text>
</comment>
<dbReference type="GO" id="GO:0005737">
    <property type="term" value="C:cytoplasm"/>
    <property type="evidence" value="ECO:0007669"/>
    <property type="project" value="UniProtKB-SubCell"/>
</dbReference>
<dbReference type="SUPFAM" id="SSF52141">
    <property type="entry name" value="Uracil-DNA glycosylase-like"/>
    <property type="match status" value="1"/>
</dbReference>
<dbReference type="EMBL" id="RCVZ01000014">
    <property type="protein sequence ID" value="RLQ93450.1"/>
    <property type="molecule type" value="Genomic_DNA"/>
</dbReference>
<dbReference type="NCBIfam" id="NF003591">
    <property type="entry name" value="PRK05254.1-4"/>
    <property type="match status" value="1"/>
</dbReference>
<dbReference type="Pfam" id="PF03167">
    <property type="entry name" value="UDG"/>
    <property type="match status" value="1"/>
</dbReference>
<dbReference type="InterPro" id="IPR018085">
    <property type="entry name" value="Ura-DNA_Glyclase_AS"/>
</dbReference>
<evidence type="ECO:0000313" key="14">
    <source>
        <dbReference type="Proteomes" id="UP000276770"/>
    </source>
</evidence>
<evidence type="ECO:0000256" key="4">
    <source>
        <dbReference type="ARBA" id="ARBA00012030"/>
    </source>
</evidence>
<dbReference type="NCBIfam" id="NF003592">
    <property type="entry name" value="PRK05254.1-5"/>
    <property type="match status" value="1"/>
</dbReference>
<dbReference type="SMART" id="SM00987">
    <property type="entry name" value="UreE_C"/>
    <property type="match status" value="1"/>
</dbReference>
<keyword evidence="14" id="KW-1185">Reference proteome</keyword>
<keyword evidence="9" id="KW-0963">Cytoplasm</keyword>
<keyword evidence="7 9" id="KW-0378">Hydrolase</keyword>
<dbReference type="GO" id="GO:0097510">
    <property type="term" value="P:base-excision repair, AP site formation via deaminated base removal"/>
    <property type="evidence" value="ECO:0007669"/>
    <property type="project" value="TreeGrafter"/>
</dbReference>
<keyword evidence="8 9" id="KW-0234">DNA repair</keyword>
<dbReference type="SMART" id="SM00986">
    <property type="entry name" value="UDG"/>
    <property type="match status" value="1"/>
</dbReference>
<dbReference type="CDD" id="cd10027">
    <property type="entry name" value="UDG-F1-like"/>
    <property type="match status" value="1"/>
</dbReference>
<gene>
    <name evidence="9" type="primary">ung</name>
    <name evidence="13" type="ORF">D9X91_17255</name>
</gene>
<proteinExistence type="inferred from homology"/>
<evidence type="ECO:0000256" key="7">
    <source>
        <dbReference type="ARBA" id="ARBA00022801"/>
    </source>
</evidence>
<dbReference type="PROSITE" id="PS00130">
    <property type="entry name" value="U_DNA_GLYCOSYLASE"/>
    <property type="match status" value="1"/>
</dbReference>
<name>A0A3L7JSI3_9BACI</name>
<dbReference type="NCBIfam" id="NF003589">
    <property type="entry name" value="PRK05254.1-2"/>
    <property type="match status" value="1"/>
</dbReference>
<comment type="subcellular location">
    <subcellularLocation>
        <location evidence="9">Cytoplasm</location>
    </subcellularLocation>
</comment>
<dbReference type="HAMAP" id="MF_00148">
    <property type="entry name" value="UDG"/>
    <property type="match status" value="1"/>
</dbReference>
<evidence type="ECO:0000259" key="12">
    <source>
        <dbReference type="SMART" id="SM00986"/>
    </source>
</evidence>
<feature type="domain" description="Uracil-DNA glycosylase-like" evidence="12">
    <location>
        <begin position="50"/>
        <end position="210"/>
    </location>
</feature>
<organism evidence="13 14">
    <name type="scientific">Falsibacillus albus</name>
    <dbReference type="NCBI Taxonomy" id="2478915"/>
    <lineage>
        <taxon>Bacteria</taxon>
        <taxon>Bacillati</taxon>
        <taxon>Bacillota</taxon>
        <taxon>Bacilli</taxon>
        <taxon>Bacillales</taxon>
        <taxon>Bacillaceae</taxon>
        <taxon>Falsibacillus</taxon>
    </lineage>
</organism>
<dbReference type="EC" id="3.2.2.27" evidence="4 9"/>
<sequence>MKKILHNDWQPLLEEEFQKEYYLQLRAFLKSEYSNEIIYPQPKDIFNALHFTPYENVKVVLLGQDPYHGPNQAHGLSFSVQPGVAVPPSLRNIYKELNDDLGCEIPDHGYLKKWADQGVLLLNTVLTVREGQAHSHRKKGWERFTDRVISILNDREEPLVFLLWGRPAQQKLKLIDSQKHFIVQSVHPSPLSANRGFFGSRPFSKINDYLAGKGQEPIDWEVPMLNTF</sequence>
<keyword evidence="6 9" id="KW-0227">DNA damage</keyword>
<dbReference type="Proteomes" id="UP000276770">
    <property type="component" value="Unassembled WGS sequence"/>
</dbReference>
<evidence type="ECO:0000256" key="5">
    <source>
        <dbReference type="ARBA" id="ARBA00018429"/>
    </source>
</evidence>
<protein>
    <recommendedName>
        <fullName evidence="5 9">Uracil-DNA glycosylase</fullName>
        <shortName evidence="9">UDG</shortName>
        <ecNumber evidence="4 9">3.2.2.27</ecNumber>
    </recommendedName>
</protein>
<evidence type="ECO:0000313" key="13">
    <source>
        <dbReference type="EMBL" id="RLQ93450.1"/>
    </source>
</evidence>
<dbReference type="InterPro" id="IPR036895">
    <property type="entry name" value="Uracil-DNA_glycosylase-like_sf"/>
</dbReference>
<dbReference type="OrthoDB" id="9804372at2"/>
<dbReference type="RefSeq" id="WP_121681902.1">
    <property type="nucleotide sequence ID" value="NZ_RCVZ01000014.1"/>
</dbReference>
<evidence type="ECO:0000256" key="1">
    <source>
        <dbReference type="ARBA" id="ARBA00001400"/>
    </source>
</evidence>
<comment type="catalytic activity">
    <reaction evidence="1 9 11">
        <text>Hydrolyzes single-stranded DNA or mismatched double-stranded DNA and polynucleotides, releasing free uracil.</text>
        <dbReference type="EC" id="3.2.2.27"/>
    </reaction>
</comment>
<dbReference type="NCBIfam" id="NF003588">
    <property type="entry name" value="PRK05254.1-1"/>
    <property type="match status" value="1"/>
</dbReference>
<dbReference type="InterPro" id="IPR002043">
    <property type="entry name" value="UDG_fam1"/>
</dbReference>